<sequence length="81" mass="9287">MPKPKTNIEFVCELMDFSRFGPLAQMFVIDALSKWSEKIARTPIEELRTAFDGNPLIGAEAWRGVAREIKEKLDAYFAHRS</sequence>
<organism evidence="1 2">
    <name type="scientific">Ralstonia pickettii</name>
    <name type="common">Burkholderia pickettii</name>
    <dbReference type="NCBI Taxonomy" id="329"/>
    <lineage>
        <taxon>Bacteria</taxon>
        <taxon>Pseudomonadati</taxon>
        <taxon>Pseudomonadota</taxon>
        <taxon>Betaproteobacteria</taxon>
        <taxon>Burkholderiales</taxon>
        <taxon>Burkholderiaceae</taxon>
        <taxon>Ralstonia</taxon>
    </lineage>
</organism>
<dbReference type="AlphaFoldDB" id="A0A2N4TJX6"/>
<dbReference type="EMBL" id="PKQE01000009">
    <property type="protein sequence ID" value="PLC40009.1"/>
    <property type="molecule type" value="Genomic_DNA"/>
</dbReference>
<evidence type="ECO:0000313" key="1">
    <source>
        <dbReference type="EMBL" id="PLC40009.1"/>
    </source>
</evidence>
<name>A0A2N4TJX6_RALPI</name>
<dbReference type="OrthoDB" id="9016326at2"/>
<gene>
    <name evidence="1" type="ORF">C0Q88_25275</name>
</gene>
<accession>A0A2N4TJX6</accession>
<evidence type="ECO:0000313" key="2">
    <source>
        <dbReference type="Proteomes" id="UP000234456"/>
    </source>
</evidence>
<reference evidence="1 2" key="1">
    <citation type="submission" date="2017-12" db="EMBL/GenBank/DDBJ databases">
        <title>Draft genome sequence of Ralstonia pickettii 52.</title>
        <authorList>
            <person name="Zheng B."/>
        </authorList>
    </citation>
    <scope>NUCLEOTIDE SEQUENCE [LARGE SCALE GENOMIC DNA]</scope>
    <source>
        <strain evidence="1 2">52</strain>
    </source>
</reference>
<comment type="caution">
    <text evidence="1">The sequence shown here is derived from an EMBL/GenBank/DDBJ whole genome shotgun (WGS) entry which is preliminary data.</text>
</comment>
<dbReference type="Proteomes" id="UP000234456">
    <property type="component" value="Unassembled WGS sequence"/>
</dbReference>
<dbReference type="RefSeq" id="WP_102067620.1">
    <property type="nucleotide sequence ID" value="NZ_PKQE01000009.1"/>
</dbReference>
<proteinExistence type="predicted"/>
<protein>
    <submittedName>
        <fullName evidence="1">Uncharacterized protein</fullName>
    </submittedName>
</protein>